<dbReference type="Gene3D" id="3.40.1010.10">
    <property type="entry name" value="Cobalt-precorrin-4 Transmethylase, Domain 1"/>
    <property type="match status" value="1"/>
</dbReference>
<evidence type="ECO:0000256" key="1">
    <source>
        <dbReference type="ARBA" id="ARBA00022490"/>
    </source>
</evidence>
<dbReference type="RefSeq" id="WP_013404928.1">
    <property type="nucleotide sequence ID" value="NC_014654.1"/>
</dbReference>
<dbReference type="FunFam" id="3.40.1010.10:FF:000007">
    <property type="entry name" value="Ribosomal RNA small subunit methyltransferase I"/>
    <property type="match status" value="1"/>
</dbReference>
<comment type="function">
    <text evidence="6">Catalyzes the 2'-O-methylation of the ribose of cytidine 1402 (C1402) in 16S rRNA.</text>
</comment>
<dbReference type="EMBL" id="CP002304">
    <property type="protein sequence ID" value="ADQ13822.1"/>
    <property type="molecule type" value="Genomic_DNA"/>
</dbReference>
<dbReference type="Gene3D" id="3.30.950.10">
    <property type="entry name" value="Methyltransferase, Cobalt-precorrin-4 Transmethylase, Domain 2"/>
    <property type="match status" value="1"/>
</dbReference>
<dbReference type="PANTHER" id="PTHR46111">
    <property type="entry name" value="RIBOSOMAL RNA SMALL SUBUNIT METHYLTRANSFERASE I"/>
    <property type="match status" value="1"/>
</dbReference>
<comment type="similarity">
    <text evidence="6">Belongs to the methyltransferase superfamily. RsmI family.</text>
</comment>
<name>E4RPD7_HALHG</name>
<evidence type="ECO:0000256" key="4">
    <source>
        <dbReference type="ARBA" id="ARBA00022679"/>
    </source>
</evidence>
<evidence type="ECO:0000256" key="5">
    <source>
        <dbReference type="ARBA" id="ARBA00022691"/>
    </source>
</evidence>
<dbReference type="SUPFAM" id="SSF53790">
    <property type="entry name" value="Tetrapyrrole methylase"/>
    <property type="match status" value="1"/>
</dbReference>
<sequence length="286" mass="32317">MAKGKLYICGTPIGNLEDSSQRLINILKKVDLIACEDTRRSQKLLNHFSIEKKMLSYHEHNEQKRSKELIERLHSEQDIALLSDAGMPAVSDPGQILIKAAVKEGIEVIPIPGPSAFLAALVVSGLDISSFVFRAFIPRSGKERDQFIEELSLEKKTTAFYESPYRLKDTLKDLQEFSSELAEREAVVARELTKMHEEKYYGTISDLYLELKDQQIKGEIVVVIAGRQEIKEESEGWEELSVLEHLKLLMASGISKKEAIKKVAKLREMPKSEVYKIAIAISVDKD</sequence>
<dbReference type="Proteomes" id="UP000007434">
    <property type="component" value="Chromosome"/>
</dbReference>
<dbReference type="OrthoDB" id="9809084at2"/>
<dbReference type="InterPro" id="IPR018063">
    <property type="entry name" value="SAM_MeTrfase_RsmI_CS"/>
</dbReference>
<dbReference type="HAMAP" id="MF_01877">
    <property type="entry name" value="16SrRNA_methyltr_I"/>
    <property type="match status" value="1"/>
</dbReference>
<dbReference type="PIRSF" id="PIRSF005917">
    <property type="entry name" value="MTase_YraL"/>
    <property type="match status" value="1"/>
</dbReference>
<dbReference type="PROSITE" id="PS01296">
    <property type="entry name" value="RSMI"/>
    <property type="match status" value="1"/>
</dbReference>
<dbReference type="EC" id="2.1.1.198" evidence="6"/>
<evidence type="ECO:0000256" key="6">
    <source>
        <dbReference type="HAMAP-Rule" id="MF_01877"/>
    </source>
</evidence>
<dbReference type="Pfam" id="PF00590">
    <property type="entry name" value="TP_methylase"/>
    <property type="match status" value="1"/>
</dbReference>
<dbReference type="InterPro" id="IPR014776">
    <property type="entry name" value="4pyrrole_Mease_sub2"/>
</dbReference>
<dbReference type="GO" id="GO:0005737">
    <property type="term" value="C:cytoplasm"/>
    <property type="evidence" value="ECO:0007669"/>
    <property type="project" value="UniProtKB-SubCell"/>
</dbReference>
<keyword evidence="3 6" id="KW-0489">Methyltransferase</keyword>
<dbReference type="HOGENOM" id="CLU_044779_4_0_9"/>
<keyword evidence="4 6" id="KW-0808">Transferase</keyword>
<keyword evidence="2 6" id="KW-0698">rRNA processing</keyword>
<evidence type="ECO:0000313" key="9">
    <source>
        <dbReference type="Proteomes" id="UP000007434"/>
    </source>
</evidence>
<evidence type="ECO:0000313" key="8">
    <source>
        <dbReference type="EMBL" id="ADQ13822.1"/>
    </source>
</evidence>
<dbReference type="InterPro" id="IPR035996">
    <property type="entry name" value="4pyrrol_Methylase_sf"/>
</dbReference>
<evidence type="ECO:0000256" key="2">
    <source>
        <dbReference type="ARBA" id="ARBA00022552"/>
    </source>
</evidence>
<reference evidence="8 9" key="2">
    <citation type="journal article" date="2011" name="J. Bacteriol.">
        <title>Complete Genome Sequence of the Haloalkaliphilic, Hydrogen Producing Halanaerobium hydrogenoformans.</title>
        <authorList>
            <person name="Brown S.D."/>
            <person name="Begemann M.B."/>
            <person name="Mormile M.R."/>
            <person name="Wall J.D."/>
            <person name="Han C.S."/>
            <person name="Goodwin L.A."/>
            <person name="Pitluck S."/>
            <person name="Land M.L."/>
            <person name="Hauser L.J."/>
            <person name="Elias D.A."/>
        </authorList>
    </citation>
    <scope>NUCLEOTIDE SEQUENCE [LARGE SCALE GENOMIC DNA]</scope>
    <source>
        <strain evidence="9">sapolanicus</strain>
    </source>
</reference>
<organism evidence="8 9">
    <name type="scientific">Halanaerobium hydrogeniformans</name>
    <name type="common">Halanaerobium sp. (strain sapolanicus)</name>
    <dbReference type="NCBI Taxonomy" id="656519"/>
    <lineage>
        <taxon>Bacteria</taxon>
        <taxon>Bacillati</taxon>
        <taxon>Bacillota</taxon>
        <taxon>Clostridia</taxon>
        <taxon>Halanaerobiales</taxon>
        <taxon>Halanaerobiaceae</taxon>
        <taxon>Halanaerobium</taxon>
    </lineage>
</organism>
<comment type="subcellular location">
    <subcellularLocation>
        <location evidence="6">Cytoplasm</location>
    </subcellularLocation>
</comment>
<reference evidence="8 9" key="1">
    <citation type="submission" date="2010-11" db="EMBL/GenBank/DDBJ databases">
        <title>Complete sequence of Halanaerobium sp. sapolanicus.</title>
        <authorList>
            <consortium name="US DOE Joint Genome Institute"/>
            <person name="Lucas S."/>
            <person name="Copeland A."/>
            <person name="Lapidus A."/>
            <person name="Cheng J.-F."/>
            <person name="Bruce D."/>
            <person name="Goodwin L."/>
            <person name="Pitluck S."/>
            <person name="Davenport K."/>
            <person name="Detter J.C."/>
            <person name="Han C."/>
            <person name="Tapia R."/>
            <person name="Land M."/>
            <person name="Hauser L."/>
            <person name="Jeffries C."/>
            <person name="Kyrpides N."/>
            <person name="Ivanova N."/>
            <person name="Mikhailova N."/>
            <person name="Begemann M.B."/>
            <person name="Mormile M.R."/>
            <person name="Wall J.D."/>
            <person name="Elias D.A."/>
            <person name="Woyke T."/>
        </authorList>
    </citation>
    <scope>NUCLEOTIDE SEQUENCE [LARGE SCALE GENOMIC DNA]</scope>
    <source>
        <strain evidence="9">sapolanicus</strain>
    </source>
</reference>
<dbReference type="InterPro" id="IPR008189">
    <property type="entry name" value="rRNA_ssu_MeTfrase_I"/>
</dbReference>
<protein>
    <recommendedName>
        <fullName evidence="6">Ribosomal RNA small subunit methyltransferase I</fullName>
        <ecNumber evidence="6">2.1.1.198</ecNumber>
    </recommendedName>
    <alternativeName>
        <fullName evidence="6">16S rRNA 2'-O-ribose C1402 methyltransferase</fullName>
    </alternativeName>
    <alternativeName>
        <fullName evidence="6">rRNA (cytidine-2'-O-)-methyltransferase RsmI</fullName>
    </alternativeName>
</protein>
<dbReference type="eggNOG" id="COG0313">
    <property type="taxonomic scope" value="Bacteria"/>
</dbReference>
<dbReference type="FunFam" id="3.30.950.10:FF:000002">
    <property type="entry name" value="Ribosomal RNA small subunit methyltransferase I"/>
    <property type="match status" value="1"/>
</dbReference>
<dbReference type="InterPro" id="IPR014777">
    <property type="entry name" value="4pyrrole_Mease_sub1"/>
</dbReference>
<keyword evidence="5 6" id="KW-0949">S-adenosyl-L-methionine</keyword>
<feature type="domain" description="Tetrapyrrole methylase" evidence="7">
    <location>
        <begin position="5"/>
        <end position="207"/>
    </location>
</feature>
<dbReference type="STRING" id="656519.Halsa_0347"/>
<dbReference type="InterPro" id="IPR000878">
    <property type="entry name" value="4pyrrol_Mease"/>
</dbReference>
<keyword evidence="9" id="KW-1185">Reference proteome</keyword>
<comment type="catalytic activity">
    <reaction evidence="6">
        <text>cytidine(1402) in 16S rRNA + S-adenosyl-L-methionine = 2'-O-methylcytidine(1402) in 16S rRNA + S-adenosyl-L-homocysteine + H(+)</text>
        <dbReference type="Rhea" id="RHEA:42924"/>
        <dbReference type="Rhea" id="RHEA-COMP:10285"/>
        <dbReference type="Rhea" id="RHEA-COMP:10286"/>
        <dbReference type="ChEBI" id="CHEBI:15378"/>
        <dbReference type="ChEBI" id="CHEBI:57856"/>
        <dbReference type="ChEBI" id="CHEBI:59789"/>
        <dbReference type="ChEBI" id="CHEBI:74495"/>
        <dbReference type="ChEBI" id="CHEBI:82748"/>
        <dbReference type="EC" id="2.1.1.198"/>
    </reaction>
</comment>
<dbReference type="CDD" id="cd11648">
    <property type="entry name" value="RsmI"/>
    <property type="match status" value="1"/>
</dbReference>
<keyword evidence="1 6" id="KW-0963">Cytoplasm</keyword>
<dbReference type="PANTHER" id="PTHR46111:SF1">
    <property type="entry name" value="RIBOSOMAL RNA SMALL SUBUNIT METHYLTRANSFERASE I"/>
    <property type="match status" value="1"/>
</dbReference>
<gene>
    <name evidence="6" type="primary">rsmI</name>
    <name evidence="8" type="ordered locus">Halsa_0347</name>
</gene>
<evidence type="ECO:0000259" key="7">
    <source>
        <dbReference type="Pfam" id="PF00590"/>
    </source>
</evidence>
<accession>E4RPD7</accession>
<dbReference type="AlphaFoldDB" id="E4RPD7"/>
<dbReference type="NCBIfam" id="TIGR00096">
    <property type="entry name" value="16S rRNA (cytidine(1402)-2'-O)-methyltransferase"/>
    <property type="match status" value="1"/>
</dbReference>
<dbReference type="KEGG" id="has:Halsa_0347"/>
<evidence type="ECO:0000256" key="3">
    <source>
        <dbReference type="ARBA" id="ARBA00022603"/>
    </source>
</evidence>
<dbReference type="GO" id="GO:0070677">
    <property type="term" value="F:rRNA (cytosine-2'-O-)-methyltransferase activity"/>
    <property type="evidence" value="ECO:0007669"/>
    <property type="project" value="UniProtKB-UniRule"/>
</dbReference>
<proteinExistence type="inferred from homology"/>